<organism evidence="2 3">
    <name type="scientific">Cirrhinus molitorella</name>
    <name type="common">mud carp</name>
    <dbReference type="NCBI Taxonomy" id="172907"/>
    <lineage>
        <taxon>Eukaryota</taxon>
        <taxon>Metazoa</taxon>
        <taxon>Chordata</taxon>
        <taxon>Craniata</taxon>
        <taxon>Vertebrata</taxon>
        <taxon>Euteleostomi</taxon>
        <taxon>Actinopterygii</taxon>
        <taxon>Neopterygii</taxon>
        <taxon>Teleostei</taxon>
        <taxon>Ostariophysi</taxon>
        <taxon>Cypriniformes</taxon>
        <taxon>Cyprinidae</taxon>
        <taxon>Labeoninae</taxon>
        <taxon>Labeonini</taxon>
        <taxon>Cirrhinus</taxon>
    </lineage>
</organism>
<comment type="caution">
    <text evidence="2">The sequence shown here is derived from an EMBL/GenBank/DDBJ whole genome shotgun (WGS) entry which is preliminary data.</text>
</comment>
<accession>A0ABR3NG68</accession>
<dbReference type="Proteomes" id="UP001558613">
    <property type="component" value="Unassembled WGS sequence"/>
</dbReference>
<proteinExistence type="predicted"/>
<protein>
    <submittedName>
        <fullName evidence="2">Uncharacterized protein</fullName>
    </submittedName>
</protein>
<keyword evidence="3" id="KW-1185">Reference proteome</keyword>
<gene>
    <name evidence="2" type="ORF">QQF64_035574</name>
</gene>
<sequence>MATRIDQTATSDGDESCSAVRRGDVPHTGLGICLSSTCHQTMAAILMAYCSENYASPMNAIERRRD</sequence>
<feature type="compositionally biased region" description="Polar residues" evidence="1">
    <location>
        <begin position="1"/>
        <end position="11"/>
    </location>
</feature>
<evidence type="ECO:0000313" key="3">
    <source>
        <dbReference type="Proteomes" id="UP001558613"/>
    </source>
</evidence>
<reference evidence="2 3" key="1">
    <citation type="submission" date="2023-09" db="EMBL/GenBank/DDBJ databases">
        <authorList>
            <person name="Wang M."/>
        </authorList>
    </citation>
    <scope>NUCLEOTIDE SEQUENCE [LARGE SCALE GENOMIC DNA]</scope>
    <source>
        <strain evidence="2">GT-2023</strain>
        <tissue evidence="2">Liver</tissue>
    </source>
</reference>
<name>A0ABR3NG68_9TELE</name>
<feature type="region of interest" description="Disordered" evidence="1">
    <location>
        <begin position="1"/>
        <end position="20"/>
    </location>
</feature>
<evidence type="ECO:0000313" key="2">
    <source>
        <dbReference type="EMBL" id="KAL1275951.1"/>
    </source>
</evidence>
<dbReference type="EMBL" id="JAYMGO010000004">
    <property type="protein sequence ID" value="KAL1275951.1"/>
    <property type="molecule type" value="Genomic_DNA"/>
</dbReference>
<evidence type="ECO:0000256" key="1">
    <source>
        <dbReference type="SAM" id="MobiDB-lite"/>
    </source>
</evidence>